<evidence type="ECO:0000313" key="3">
    <source>
        <dbReference type="EMBL" id="CCI40719.1"/>
    </source>
</evidence>
<feature type="region of interest" description="Disordered" evidence="2">
    <location>
        <begin position="246"/>
        <end position="276"/>
    </location>
</feature>
<dbReference type="PANTHER" id="PTHR19871">
    <property type="entry name" value="BETA TRANSDUCIN-RELATED PROTEIN"/>
    <property type="match status" value="1"/>
</dbReference>
<accession>A0A024G326</accession>
<keyword evidence="1" id="KW-0175">Coiled coil</keyword>
<dbReference type="SUPFAM" id="SSF52540">
    <property type="entry name" value="P-loop containing nucleoside triphosphate hydrolases"/>
    <property type="match status" value="1"/>
</dbReference>
<feature type="region of interest" description="Disordered" evidence="2">
    <location>
        <begin position="1669"/>
        <end position="1729"/>
    </location>
</feature>
<dbReference type="OrthoDB" id="5986190at2759"/>
<feature type="compositionally biased region" description="Basic and acidic residues" evidence="2">
    <location>
        <begin position="1017"/>
        <end position="1028"/>
    </location>
</feature>
<keyword evidence="4" id="KW-1185">Reference proteome</keyword>
<dbReference type="EMBL" id="CAIX01000011">
    <property type="protein sequence ID" value="CCI40719.1"/>
    <property type="molecule type" value="Genomic_DNA"/>
</dbReference>
<sequence length="1744" mass="198557">MSASERTQFDDGIAHVVSDFKSPASPASRPSIVLNGSLETNDSMLRMERLFHHAFMKSRLESEDSVYVEKTEIFRQLDEYCDVDTMHQARAPVLLSGEIGSGKSAAVANWVERRKKMQQNWQPSTELIFYHVIGSVRQSCLVSNLLERMMREMKSYFELSTAMPKHEERLSWHLPNFLDAVTKKGRVIFVIDSLDRLCPNDGGNILRWLPVEFPSYVRVILTGACESKTSAHTVAELRSPCSQYVRRSSQLSTRHTPKNIKDSRSNSSYFSSSDTVSAIGPTRMERIEVEAKRRRWTILKTSPLNEDEKEIIIRKFLEKKNAKVASYPRHCGKQAEVIYENNKTNTSTEENTLNVKTINGDEFTLPCSQMNGFYLFRSQHQAIVSHSLSSNAAFLKILLTCLVWAGTEGFDIHSVLETWIKSGSVETLLGNVIDSIEHGQQLDSEKVSQALHFFGENKDEAMSFWSEEIVHSEIDIEHQNKCQDAIKADGTLVSSAEKEHDGWDVEAQRSSQHRAQLIRAGVLAPDGGRSNGVDDQQQTVLRTPTNTGETHTFKYHKVSSGTRLWAPHQLPPYLAGGCYVGPLSKLLGRALALLYVSRYGLFLTELRSILEEMHLDEEQATNFDDRRRSELDKAYHTAGMSNKKQEITLVISEDEWDALIRALNALDILTRRGILVLPMCNDTLRGIIWKRYLGSEEQECYYHNLLIRHFQHQPVTFRKIEELPWHLTQCRQWEELRATLVFLPNFQLLYTKEYKIELFSLWQMLIEGPSLICGANQIQNQDFCKNPPSGGAIYMDIVKEYARHIEEWRKSTKPSAQMISRIVSFLADFMFEFSAYYHGSSLPEFSSHPTLDLKRLYLDGMHFVNDLPHARNLPNENISSYCLTNEFSQLSEPDADKLLPNLIMERFLKPQCSGTLVPQTNPFYYYQRWVWIYFPWLALHSSPLTEKKTAVDENVQFSQTKNSFVDGVFDKEIRNRLMNALKPLSSSEYVLTEKFSSPTLSQSRSDIRLAKAGQKKSNTDEVTPRTLPSRDKNAVRKLNSIDTRAIITPNPLYRQKITLQTIGGVLRSSVRLLPSSISISASPALQRSHSNKSAEKITFSKNEDSTVSAIRTSLKNSASSPLLGIRESHLSINRLTSNSIAGHDQVGEKSTFMTEFDFVGAHGFADGNKLLDDEMIDTSVSKSEHSSCGSVDLLDNKQSPNILNSLMIPKRKELGARLFDQDTVQSSWVLMQDHNRQVQTRLQQVYDDITVKIMKQQDKLHLLVSKFHAVEKEYEFMRQDSELAREALEEMHMRAFKLELLLQNIVKQDRNYRNVIAKCALYPAQHPLHLERSEKTLLSCQKTLENLREAKRIVLHKKSHLEHHKKPQFEKEMSKQKKLMNRIVNKLERAKEKLLQEGSATDRLLQDRLQLMQLVKDIKTSRYVDIAEEYSVLHQVDYEATDAGNDAKIEEKALCAAKMASQASIRSIEAKVAAQQSENLCAKVLDETGLSSLNSLLEKFLGYTDLQKSFDEQVLTYENHLGQMTASEEELKRELFSLEISEAATSRDELRDLQNRFQEAESVLSITASNEDDAIKGYNHAVAGITRIAKMLGTALIQASNQNLISENDAWLQEISFDESEVNSLLVSGESAKILDALRICCRKLCRMIDASERDPCTDAVLSVTNSSMTSKITDEEPNESITSNSSSTSRQNNRKTSKILGIRTDRRRSTTDELKVRTRSSIKASSEGIILEEKRHLEKKKRP</sequence>
<dbReference type="Gene3D" id="3.40.50.300">
    <property type="entry name" value="P-loop containing nucleotide triphosphate hydrolases"/>
    <property type="match status" value="1"/>
</dbReference>
<gene>
    <name evidence="3" type="ORF">BN9_015030</name>
</gene>
<evidence type="ECO:0008006" key="5">
    <source>
        <dbReference type="Google" id="ProtNLM"/>
    </source>
</evidence>
<protein>
    <recommendedName>
        <fullName evidence="5">NACHT domain-containing protein</fullName>
    </recommendedName>
</protein>
<dbReference type="STRING" id="65357.A0A024G326"/>
<evidence type="ECO:0000256" key="1">
    <source>
        <dbReference type="SAM" id="Coils"/>
    </source>
</evidence>
<dbReference type="InterPro" id="IPR027417">
    <property type="entry name" value="P-loop_NTPase"/>
</dbReference>
<name>A0A024G326_9STRA</name>
<feature type="compositionally biased region" description="Basic and acidic residues" evidence="2">
    <location>
        <begin position="1704"/>
        <end position="1717"/>
    </location>
</feature>
<dbReference type="InterPro" id="IPR052752">
    <property type="entry name" value="NACHT-WD_repeat"/>
</dbReference>
<feature type="compositionally biased region" description="Low complexity" evidence="2">
    <location>
        <begin position="1681"/>
        <end position="1692"/>
    </location>
</feature>
<dbReference type="Proteomes" id="UP000053237">
    <property type="component" value="Unassembled WGS sequence"/>
</dbReference>
<reference evidence="3 4" key="1">
    <citation type="submission" date="2012-05" db="EMBL/GenBank/DDBJ databases">
        <title>Recombination and specialization in a pathogen metapopulation.</title>
        <authorList>
            <person name="Gardiner A."/>
            <person name="Kemen E."/>
            <person name="Schultz-Larsen T."/>
            <person name="MacLean D."/>
            <person name="Van Oosterhout C."/>
            <person name="Jones J.D.G."/>
        </authorList>
    </citation>
    <scope>NUCLEOTIDE SEQUENCE [LARGE SCALE GENOMIC DNA]</scope>
    <source>
        <strain evidence="3 4">Ac Nc2</strain>
    </source>
</reference>
<proteinExistence type="predicted"/>
<comment type="caution">
    <text evidence="3">The sequence shown here is derived from an EMBL/GenBank/DDBJ whole genome shotgun (WGS) entry which is preliminary data.</text>
</comment>
<dbReference type="InParanoid" id="A0A024G326"/>
<feature type="compositionally biased region" description="Low complexity" evidence="2">
    <location>
        <begin position="265"/>
        <end position="276"/>
    </location>
</feature>
<evidence type="ECO:0000313" key="4">
    <source>
        <dbReference type="Proteomes" id="UP000053237"/>
    </source>
</evidence>
<evidence type="ECO:0000256" key="2">
    <source>
        <dbReference type="SAM" id="MobiDB-lite"/>
    </source>
</evidence>
<organism evidence="3 4">
    <name type="scientific">Albugo candida</name>
    <dbReference type="NCBI Taxonomy" id="65357"/>
    <lineage>
        <taxon>Eukaryota</taxon>
        <taxon>Sar</taxon>
        <taxon>Stramenopiles</taxon>
        <taxon>Oomycota</taxon>
        <taxon>Peronosporomycetes</taxon>
        <taxon>Albuginales</taxon>
        <taxon>Albuginaceae</taxon>
        <taxon>Albugo</taxon>
    </lineage>
</organism>
<feature type="region of interest" description="Disordered" evidence="2">
    <location>
        <begin position="1002"/>
        <end position="1028"/>
    </location>
</feature>
<dbReference type="PANTHER" id="PTHR19871:SF14">
    <property type="entry name" value="DUF4062 DOMAIN-CONTAINING PROTEIN"/>
    <property type="match status" value="1"/>
</dbReference>
<feature type="coiled-coil region" evidence="1">
    <location>
        <begin position="1330"/>
        <end position="1397"/>
    </location>
</feature>